<dbReference type="VEuPathDB" id="PlasmoDB:PGSY75_0507700"/>
<feature type="compositionally biased region" description="Low complexity" evidence="1">
    <location>
        <begin position="129"/>
        <end position="149"/>
    </location>
</feature>
<dbReference type="Gene3D" id="3.40.140.10">
    <property type="entry name" value="Cytidine Deaminase, domain 2"/>
    <property type="match status" value="1"/>
</dbReference>
<feature type="compositionally biased region" description="Basic and acidic residues" evidence="1">
    <location>
        <begin position="150"/>
        <end position="161"/>
    </location>
</feature>
<dbReference type="Pfam" id="PF05021">
    <property type="entry name" value="NPL4"/>
    <property type="match status" value="1"/>
</dbReference>
<dbReference type="FunFam" id="3.40.140.10:FF:000064">
    <property type="entry name" value="Nuclear protein localization protein 4, putative"/>
    <property type="match status" value="1"/>
</dbReference>
<dbReference type="GeneID" id="29774969"/>
<feature type="region of interest" description="Disordered" evidence="1">
    <location>
        <begin position="78"/>
        <end position="178"/>
    </location>
</feature>
<dbReference type="AlphaFoldDB" id="A0A151LSV9"/>
<dbReference type="GO" id="GO:0006511">
    <property type="term" value="P:ubiquitin-dependent protein catabolic process"/>
    <property type="evidence" value="ECO:0007669"/>
    <property type="project" value="InterPro"/>
</dbReference>
<dbReference type="SUPFAM" id="SSF54236">
    <property type="entry name" value="Ubiquitin-like"/>
    <property type="match status" value="1"/>
</dbReference>
<gene>
    <name evidence="3" type="ORF">PGSY75_0507700</name>
</gene>
<dbReference type="CDD" id="cd08061">
    <property type="entry name" value="MPN_NPL4"/>
    <property type="match status" value="1"/>
</dbReference>
<dbReference type="InterPro" id="IPR016563">
    <property type="entry name" value="Npl4"/>
</dbReference>
<evidence type="ECO:0000256" key="1">
    <source>
        <dbReference type="SAM" id="MobiDB-lite"/>
    </source>
</evidence>
<sequence length="535" mass="62785">MSRIIIRLRCDIGLYRIEIENNKQLVDLKKKIEELLSVPIEKQELYLLDSSQVLLNDNYINLTKCKIQNGSMIQLKSDIKPSTKKKEENEKKNKENIKNNDENNKDSNDKDVLKKQMDSFGMQNKGTENNNMNKMYDNINNNKNNSNKYDSNKYDSNKNDNNKNNNNNNSGDGKNGESKPNFKSFDYFLKQRGYNTTDLPLNLEYKSVYLCKGRVNKIPLSITLKHQEYRHVDHLELMNVEEVRNFVNYWYTYNNMLEQRMGWMYGYYKEDNHYNLGIRAVCECIYEPPQYCEDNKIHLVQDDFLPTVDVIAERLGLERIGWIFTHLPRQEYLTSDEVVNIAKIQLKNIKKNMHYTNYPISNFITCTISPDPLLSNEPVTNAFMVSDLGMALMRDNLIQENQLDPSHIQLRNPNKNELLPQILEGGKETNKFDTDWFIVRVNESAPKVERSIFKNFHFPRENRQHLQSAFNVKEYFRSNKLHRGTRGNHQCSDFHLILFVAKVLDIETALALCDATLNKKEIDPIIEEMLTSVKI</sequence>
<dbReference type="InterPro" id="IPR000626">
    <property type="entry name" value="Ubiquitin-like_dom"/>
</dbReference>
<feature type="compositionally biased region" description="Low complexity" evidence="1">
    <location>
        <begin position="162"/>
        <end position="172"/>
    </location>
</feature>
<dbReference type="GO" id="GO:0043130">
    <property type="term" value="F:ubiquitin binding"/>
    <property type="evidence" value="ECO:0007669"/>
    <property type="project" value="TreeGrafter"/>
</dbReference>
<comment type="caution">
    <text evidence="3">The sequence shown here is derived from an EMBL/GenBank/DDBJ whole genome shotgun (WGS) entry which is preliminary data.</text>
</comment>
<dbReference type="PROSITE" id="PS50053">
    <property type="entry name" value="UBIQUITIN_2"/>
    <property type="match status" value="1"/>
</dbReference>
<protein>
    <submittedName>
        <fullName evidence="3">Putative nuclear protein localization protein 4</fullName>
    </submittedName>
</protein>
<dbReference type="InterPro" id="IPR029071">
    <property type="entry name" value="Ubiquitin-like_domsf"/>
</dbReference>
<accession>A0A151LSV9</accession>
<dbReference type="PANTHER" id="PTHR12710">
    <property type="entry name" value="NUCLEAR PROTEIN LOCALIZATION 4"/>
    <property type="match status" value="1"/>
</dbReference>
<name>A0A151LSV9_9APIC</name>
<dbReference type="Pfam" id="PF05020">
    <property type="entry name" value="zf-NPL4"/>
    <property type="match status" value="1"/>
</dbReference>
<feature type="compositionally biased region" description="Basic and acidic residues" evidence="1">
    <location>
        <begin position="78"/>
        <end position="117"/>
    </location>
</feature>
<dbReference type="GO" id="GO:0031625">
    <property type="term" value="F:ubiquitin protein ligase binding"/>
    <property type="evidence" value="ECO:0007669"/>
    <property type="project" value="TreeGrafter"/>
</dbReference>
<dbReference type="GO" id="GO:0005634">
    <property type="term" value="C:nucleus"/>
    <property type="evidence" value="ECO:0007669"/>
    <property type="project" value="TreeGrafter"/>
</dbReference>
<dbReference type="VEuPathDB" id="PlasmoDB:PGABG01_0506500"/>
<dbReference type="InterPro" id="IPR007716">
    <property type="entry name" value="NPL4_Zn-bd_put"/>
</dbReference>
<evidence type="ECO:0000259" key="2">
    <source>
        <dbReference type="PROSITE" id="PS50053"/>
    </source>
</evidence>
<dbReference type="RefSeq" id="XP_018643013.1">
    <property type="nucleotide sequence ID" value="XM_018784358.1"/>
</dbReference>
<evidence type="ECO:0000313" key="4">
    <source>
        <dbReference type="Proteomes" id="UP000076004"/>
    </source>
</evidence>
<dbReference type="InterPro" id="IPR007717">
    <property type="entry name" value="NPL4_C"/>
</dbReference>
<feature type="domain" description="Ubiquitin-like" evidence="2">
    <location>
        <begin position="2"/>
        <end position="75"/>
    </location>
</feature>
<dbReference type="PANTHER" id="PTHR12710:SF0">
    <property type="entry name" value="NUCLEAR PROTEIN LOCALIZATION PROTEIN 4 HOMOLOG"/>
    <property type="match status" value="1"/>
</dbReference>
<dbReference type="KEGG" id="pgab:PGSY75_0507700"/>
<dbReference type="PIRSF" id="PIRSF010052">
    <property type="entry name" value="Polyub_prc_Npl4"/>
    <property type="match status" value="1"/>
</dbReference>
<evidence type="ECO:0000313" key="3">
    <source>
        <dbReference type="EMBL" id="KYO02273.1"/>
    </source>
</evidence>
<dbReference type="EMBL" id="LVLB01000006">
    <property type="protein sequence ID" value="KYO02273.1"/>
    <property type="molecule type" value="Genomic_DNA"/>
</dbReference>
<dbReference type="InterPro" id="IPR024682">
    <property type="entry name" value="Npl4_Ub-like_dom"/>
</dbReference>
<proteinExistence type="predicted"/>
<dbReference type="Pfam" id="PF11543">
    <property type="entry name" value="UN_NPL4"/>
    <property type="match status" value="1"/>
</dbReference>
<dbReference type="Gene3D" id="3.10.20.90">
    <property type="entry name" value="Phosphatidylinositol 3-kinase Catalytic Subunit, Chain A, domain 1"/>
    <property type="match status" value="1"/>
</dbReference>
<reference evidence="3 4" key="1">
    <citation type="journal article" date="2016" name="Nat. Commun.">
        <title>Genomes of cryptic chimpanzee Plasmodium species reveal key evolutionary events leading to human malaria.</title>
        <authorList>
            <person name="Sundararaman S.A."/>
            <person name="Plenderleith L.J."/>
            <person name="Liu W."/>
            <person name="Loy D.E."/>
            <person name="Learn G.H."/>
            <person name="Li Y."/>
            <person name="Shaw K.S."/>
            <person name="Ayouba A."/>
            <person name="Peeters M."/>
            <person name="Speede S."/>
            <person name="Shaw G.M."/>
            <person name="Bushman F.D."/>
            <person name="Brisson D."/>
            <person name="Rayner J.C."/>
            <person name="Sharp P.M."/>
            <person name="Hahn B.H."/>
        </authorList>
    </citation>
    <scope>NUCLEOTIDE SEQUENCE [LARGE SCALE GENOMIC DNA]</scope>
    <source>
        <strain evidence="3 4">SY75</strain>
    </source>
</reference>
<organism evidence="3 4">
    <name type="scientific">Plasmodium gaboni</name>
    <dbReference type="NCBI Taxonomy" id="647221"/>
    <lineage>
        <taxon>Eukaryota</taxon>
        <taxon>Sar</taxon>
        <taxon>Alveolata</taxon>
        <taxon>Apicomplexa</taxon>
        <taxon>Aconoidasida</taxon>
        <taxon>Haemosporida</taxon>
        <taxon>Plasmodiidae</taxon>
        <taxon>Plasmodium</taxon>
        <taxon>Plasmodium (Laverania)</taxon>
    </lineage>
</organism>
<dbReference type="Proteomes" id="UP000076004">
    <property type="component" value="Chromosome 5"/>
</dbReference>